<keyword evidence="2" id="KW-0175">Coiled coil</keyword>
<evidence type="ECO:0000313" key="6">
    <source>
        <dbReference type="Proteomes" id="UP001459277"/>
    </source>
</evidence>
<evidence type="ECO:0000256" key="1">
    <source>
        <dbReference type="ARBA" id="ARBA00010820"/>
    </source>
</evidence>
<gene>
    <name evidence="5" type="ORF">SO802_013228</name>
</gene>
<dbReference type="InterPro" id="IPR007592">
    <property type="entry name" value="GEBP"/>
</dbReference>
<evidence type="ECO:0000256" key="3">
    <source>
        <dbReference type="SAM" id="MobiDB-lite"/>
    </source>
</evidence>
<feature type="compositionally biased region" description="Low complexity" evidence="3">
    <location>
        <begin position="12"/>
        <end position="21"/>
    </location>
</feature>
<comment type="similarity">
    <text evidence="1">Belongs to the GeBP family.</text>
</comment>
<feature type="domain" description="Glabrous enhancer-binding protein-like DBD" evidence="4">
    <location>
        <begin position="126"/>
        <end position="219"/>
    </location>
</feature>
<name>A0AAW2D5M3_9ROSI</name>
<evidence type="ECO:0000313" key="5">
    <source>
        <dbReference type="EMBL" id="KAL0005667.1"/>
    </source>
</evidence>
<dbReference type="Proteomes" id="UP001459277">
    <property type="component" value="Unassembled WGS sequence"/>
</dbReference>
<feature type="coiled-coil region" evidence="2">
    <location>
        <begin position="166"/>
        <end position="193"/>
    </location>
</feature>
<accession>A0AAW2D5M3</accession>
<dbReference type="EMBL" id="JAZDWU010000004">
    <property type="protein sequence ID" value="KAL0005667.1"/>
    <property type="molecule type" value="Genomic_DNA"/>
</dbReference>
<feature type="compositionally biased region" description="Polar residues" evidence="3">
    <location>
        <begin position="318"/>
        <end position="336"/>
    </location>
</feature>
<dbReference type="Pfam" id="PF04504">
    <property type="entry name" value="GeBP-like_DBD"/>
    <property type="match status" value="1"/>
</dbReference>
<feature type="coiled-coil region" evidence="2">
    <location>
        <begin position="345"/>
        <end position="376"/>
    </location>
</feature>
<protein>
    <recommendedName>
        <fullName evidence="4">Glabrous enhancer-binding protein-like DBD domain-containing protein</fullName>
    </recommendedName>
</protein>
<dbReference type="PANTHER" id="PTHR31662">
    <property type="entry name" value="BNAANNG10740D PROTEIN-RELATED"/>
    <property type="match status" value="1"/>
</dbReference>
<dbReference type="PANTHER" id="PTHR31662:SF41">
    <property type="entry name" value="TRANSCRIPTION FACTOR GEBP FAMILY-RELATED"/>
    <property type="match status" value="1"/>
</dbReference>
<reference evidence="5 6" key="1">
    <citation type="submission" date="2024-01" db="EMBL/GenBank/DDBJ databases">
        <title>A telomere-to-telomere, gap-free genome of sweet tea (Lithocarpus litseifolius).</title>
        <authorList>
            <person name="Zhou J."/>
        </authorList>
    </citation>
    <scope>NUCLEOTIDE SEQUENCE [LARGE SCALE GENOMIC DNA]</scope>
    <source>
        <strain evidence="5">Zhou-2022a</strain>
        <tissue evidence="5">Leaf</tissue>
    </source>
</reference>
<dbReference type="InterPro" id="IPR053932">
    <property type="entry name" value="GeBP-like_DBD"/>
</dbReference>
<dbReference type="AlphaFoldDB" id="A0AAW2D5M3"/>
<organism evidence="5 6">
    <name type="scientific">Lithocarpus litseifolius</name>
    <dbReference type="NCBI Taxonomy" id="425828"/>
    <lineage>
        <taxon>Eukaryota</taxon>
        <taxon>Viridiplantae</taxon>
        <taxon>Streptophyta</taxon>
        <taxon>Embryophyta</taxon>
        <taxon>Tracheophyta</taxon>
        <taxon>Spermatophyta</taxon>
        <taxon>Magnoliopsida</taxon>
        <taxon>eudicotyledons</taxon>
        <taxon>Gunneridae</taxon>
        <taxon>Pentapetalae</taxon>
        <taxon>rosids</taxon>
        <taxon>fabids</taxon>
        <taxon>Fagales</taxon>
        <taxon>Fagaceae</taxon>
        <taxon>Lithocarpus</taxon>
    </lineage>
</organism>
<sequence length="378" mass="42782">MLSSLVGWIIPSSSSSSSSSSQYDEKEDDDTKNDSISAKPIDNIDESIDDPKIPVGIAVRSTPIVTIALPATAAAPIGNPPITATTTTTTIIVNSKRQRVENEKENDAWAMREEKRHVDYSRRLIQRIWTNEDEIELLRGFLEFTTQRGSTNYNVAKEFYDQIRSKLQVEFNKNQLSDKLRKLKRKYKRILEKINPDKEFSFKTAHEQTKFEISRKIWGDILGRIGVEDNMLDEDEPSSSLNDVNLVNVKVEDEEVMGDFRPWKRPKSLSGLKINEKHVSNNGTLPNDIENGNNDVASMIEYTVKSISPLFQELLSKASSPTQLSPDGVSTTNMQSGEGADEKWREQRIKELEAYSKRLELVQDQIKATLEELKSKGG</sequence>
<keyword evidence="6" id="KW-1185">Reference proteome</keyword>
<evidence type="ECO:0000259" key="4">
    <source>
        <dbReference type="Pfam" id="PF04504"/>
    </source>
</evidence>
<proteinExistence type="inferred from homology"/>
<evidence type="ECO:0000256" key="2">
    <source>
        <dbReference type="SAM" id="Coils"/>
    </source>
</evidence>
<feature type="region of interest" description="Disordered" evidence="3">
    <location>
        <begin position="318"/>
        <end position="344"/>
    </location>
</feature>
<dbReference type="GO" id="GO:0005634">
    <property type="term" value="C:nucleus"/>
    <property type="evidence" value="ECO:0007669"/>
    <property type="project" value="TreeGrafter"/>
</dbReference>
<dbReference type="GO" id="GO:0006355">
    <property type="term" value="P:regulation of DNA-templated transcription"/>
    <property type="evidence" value="ECO:0007669"/>
    <property type="project" value="InterPro"/>
</dbReference>
<comment type="caution">
    <text evidence="5">The sequence shown here is derived from an EMBL/GenBank/DDBJ whole genome shotgun (WGS) entry which is preliminary data.</text>
</comment>
<feature type="region of interest" description="Disordered" evidence="3">
    <location>
        <begin position="1"/>
        <end position="47"/>
    </location>
</feature>